<evidence type="ECO:0000313" key="2">
    <source>
        <dbReference type="EMBL" id="ALV28111.1"/>
    </source>
</evidence>
<proteinExistence type="predicted"/>
<dbReference type="EMBL" id="CP013068">
    <property type="protein sequence ID" value="ALV28111.1"/>
    <property type="molecule type" value="Genomic_DNA"/>
</dbReference>
<reference evidence="2 3" key="1">
    <citation type="submission" date="2015-10" db="EMBL/GenBank/DDBJ databases">
        <title>The world's first case of liver abscess caused by Pannonibacter phragmitetus.</title>
        <authorList>
            <person name="Ming D."/>
            <person name="Wang M."/>
            <person name="Zhou Y."/>
            <person name="Jiang T."/>
            <person name="Hu S."/>
        </authorList>
    </citation>
    <scope>NUCLEOTIDE SEQUENCE [LARGE SCALE GENOMIC DNA]</scope>
    <source>
        <strain evidence="2 3">31801</strain>
    </source>
</reference>
<feature type="region of interest" description="Disordered" evidence="1">
    <location>
        <begin position="84"/>
        <end position="122"/>
    </location>
</feature>
<dbReference type="AlphaFoldDB" id="A0A0U3EPG1"/>
<dbReference type="KEGG" id="pphr:APZ00_14445"/>
<gene>
    <name evidence="2" type="ORF">APZ00_14445</name>
</gene>
<dbReference type="Proteomes" id="UP000064921">
    <property type="component" value="Chromosome"/>
</dbReference>
<feature type="region of interest" description="Disordered" evidence="1">
    <location>
        <begin position="20"/>
        <end position="66"/>
    </location>
</feature>
<sequence length="157" mass="16213">MMSIGASGIQSPQQYFQSKLTEQVSSGEITSSDMDAMLSALEAIDGEMGPGGSAPSAPPSQEEMQAKLESLLSEQVEAGTLTQDQADELASLFESGEMAPPPPPGGSGGMPPMTEDDDTTEDILAKLLEELQTKTGYSASGTNTVASSTSLIVDYTA</sequence>
<dbReference type="RefSeq" id="WP_058899355.1">
    <property type="nucleotide sequence ID" value="NZ_CP013068.1"/>
</dbReference>
<organism evidence="2 3">
    <name type="scientific">Pannonibacter phragmitetus</name>
    <dbReference type="NCBI Taxonomy" id="121719"/>
    <lineage>
        <taxon>Bacteria</taxon>
        <taxon>Pseudomonadati</taxon>
        <taxon>Pseudomonadota</taxon>
        <taxon>Alphaproteobacteria</taxon>
        <taxon>Hyphomicrobiales</taxon>
        <taxon>Stappiaceae</taxon>
        <taxon>Pannonibacter</taxon>
    </lineage>
</organism>
<feature type="compositionally biased region" description="Polar residues" evidence="1">
    <location>
        <begin position="20"/>
        <end position="33"/>
    </location>
</feature>
<evidence type="ECO:0000313" key="3">
    <source>
        <dbReference type="Proteomes" id="UP000064921"/>
    </source>
</evidence>
<keyword evidence="3" id="KW-1185">Reference proteome</keyword>
<protein>
    <submittedName>
        <fullName evidence="2">Uncharacterized protein</fullName>
    </submittedName>
</protein>
<dbReference type="STRING" id="121719.APZ00_14445"/>
<accession>A0A0U3EPG1</accession>
<evidence type="ECO:0000256" key="1">
    <source>
        <dbReference type="SAM" id="MobiDB-lite"/>
    </source>
</evidence>
<name>A0A0U3EPG1_9HYPH</name>